<evidence type="ECO:0000313" key="10">
    <source>
        <dbReference type="EMBL" id="CDM68793.1"/>
    </source>
</evidence>
<gene>
    <name evidence="10" type="ORF">CM240_1635</name>
</gene>
<evidence type="ECO:0000256" key="2">
    <source>
        <dbReference type="ARBA" id="ARBA00008038"/>
    </source>
</evidence>
<feature type="transmembrane region" description="Helical" evidence="8">
    <location>
        <begin position="151"/>
        <end position="172"/>
    </location>
</feature>
<dbReference type="eggNOG" id="COG1291">
    <property type="taxonomic scope" value="Bacteria"/>
</dbReference>
<dbReference type="STRING" id="1216932.CM240_1635"/>
<proteinExistence type="inferred from homology"/>
<evidence type="ECO:0000256" key="6">
    <source>
        <dbReference type="ARBA" id="ARBA00022989"/>
    </source>
</evidence>
<dbReference type="Pfam" id="PF01618">
    <property type="entry name" value="MotA_ExbB"/>
    <property type="match status" value="1"/>
</dbReference>
<evidence type="ECO:0000256" key="8">
    <source>
        <dbReference type="SAM" id="Phobius"/>
    </source>
</evidence>
<dbReference type="InterPro" id="IPR000540">
    <property type="entry name" value="Flag_MotA_CS"/>
</dbReference>
<dbReference type="Proteomes" id="UP000019426">
    <property type="component" value="Chromosome M2/40_rep1"/>
</dbReference>
<keyword evidence="5 8" id="KW-0812">Transmembrane</keyword>
<dbReference type="GO" id="GO:0005886">
    <property type="term" value="C:plasma membrane"/>
    <property type="evidence" value="ECO:0007669"/>
    <property type="project" value="UniProtKB-SubCell"/>
</dbReference>
<evidence type="ECO:0000256" key="4">
    <source>
        <dbReference type="ARBA" id="ARBA00022475"/>
    </source>
</evidence>
<dbReference type="InterPro" id="IPR002898">
    <property type="entry name" value="MotA_ExbB_proton_chnl"/>
</dbReference>
<evidence type="ECO:0000313" key="11">
    <source>
        <dbReference type="Proteomes" id="UP000019426"/>
    </source>
</evidence>
<dbReference type="AlphaFoldDB" id="W6RWQ4"/>
<accession>W6RWQ4</accession>
<reference evidence="10 11" key="1">
    <citation type="submission" date="2013-11" db="EMBL/GenBank/DDBJ databases">
        <title>Complete genome sequence of Clostridum sp. M2/40.</title>
        <authorList>
            <person name="Wibberg D."/>
            <person name="Puehler A."/>
            <person name="Schlueter A."/>
        </authorList>
    </citation>
    <scope>NUCLEOTIDE SEQUENCE [LARGE SCALE GENOMIC DNA]</scope>
    <source>
        <strain evidence="11">M2/40</strain>
    </source>
</reference>
<dbReference type="InterPro" id="IPR047055">
    <property type="entry name" value="MotA-like"/>
</dbReference>
<dbReference type="RefSeq" id="WP_044038183.1">
    <property type="nucleotide sequence ID" value="NZ_HG917868.1"/>
</dbReference>
<evidence type="ECO:0000259" key="9">
    <source>
        <dbReference type="Pfam" id="PF01618"/>
    </source>
</evidence>
<feature type="domain" description="MotA/TolQ/ExbB proton channel" evidence="9">
    <location>
        <begin position="104"/>
        <end position="220"/>
    </location>
</feature>
<evidence type="ECO:0000256" key="1">
    <source>
        <dbReference type="ARBA" id="ARBA00004651"/>
    </source>
</evidence>
<sequence>MTKLDIMTPVGIILAIGLIIYGILGGGTISSFIDIPSLAITVGGTFAAIFIAYPLNEVKKIPTFIALSMKEDVISKVDIITMFSDFSKKARREGLLSLEDSMASVEDKFLKKGMQMVIDGVEPDHIKDILELELQKIEDRHRIGTDMFNKLGTFAPGFGMIGTLIGLINMLVKLDDPSTISTGMATALITTLYGSLIANIVFLPIANKLNHKTEVEIETKELMIEGILAVQSGVNPRIIEETLITYLPPKERELLNGNNNGEIDNG</sequence>
<comment type="subcellular location">
    <subcellularLocation>
        <location evidence="1">Cell membrane</location>
        <topology evidence="1">Multi-pass membrane protein</topology>
    </subcellularLocation>
</comment>
<name>W6RWQ4_9CLOT</name>
<keyword evidence="4" id="KW-1003">Cell membrane</keyword>
<feature type="transmembrane region" description="Helical" evidence="8">
    <location>
        <begin position="35"/>
        <end position="55"/>
    </location>
</feature>
<comment type="similarity">
    <text evidence="2">Belongs to the MotA family.</text>
</comment>
<protein>
    <submittedName>
        <fullName evidence="10">Chemotaxis protein MotA</fullName>
    </submittedName>
</protein>
<dbReference type="PANTHER" id="PTHR30433:SF2">
    <property type="entry name" value="MOTILITY PROTEIN A"/>
    <property type="match status" value="1"/>
</dbReference>
<evidence type="ECO:0000256" key="3">
    <source>
        <dbReference type="ARBA" id="ARBA00022448"/>
    </source>
</evidence>
<dbReference type="OrthoDB" id="9806929at2"/>
<organism evidence="10 11">
    <name type="scientific">Clostridium bornimense</name>
    <dbReference type="NCBI Taxonomy" id="1216932"/>
    <lineage>
        <taxon>Bacteria</taxon>
        <taxon>Bacillati</taxon>
        <taxon>Bacillota</taxon>
        <taxon>Clostridia</taxon>
        <taxon>Eubacteriales</taxon>
        <taxon>Clostridiaceae</taxon>
        <taxon>Clostridium</taxon>
    </lineage>
</organism>
<dbReference type="HOGENOM" id="CLU_079895_1_0_9"/>
<keyword evidence="3" id="KW-0813">Transport</keyword>
<evidence type="ECO:0000256" key="7">
    <source>
        <dbReference type="ARBA" id="ARBA00023136"/>
    </source>
</evidence>
<dbReference type="EMBL" id="HG917868">
    <property type="protein sequence ID" value="CDM68793.1"/>
    <property type="molecule type" value="Genomic_DNA"/>
</dbReference>
<dbReference type="PATRIC" id="fig|1216932.3.peg.1628"/>
<dbReference type="KEGG" id="clt:CM240_1635"/>
<dbReference type="GO" id="GO:0006935">
    <property type="term" value="P:chemotaxis"/>
    <property type="evidence" value="ECO:0007669"/>
    <property type="project" value="InterPro"/>
</dbReference>
<keyword evidence="6 8" id="KW-1133">Transmembrane helix</keyword>
<dbReference type="PANTHER" id="PTHR30433">
    <property type="entry name" value="CHEMOTAXIS PROTEIN MOTA"/>
    <property type="match status" value="1"/>
</dbReference>
<dbReference type="GO" id="GO:0071978">
    <property type="term" value="P:bacterial-type flagellum-dependent swarming motility"/>
    <property type="evidence" value="ECO:0007669"/>
    <property type="project" value="InterPro"/>
</dbReference>
<feature type="transmembrane region" description="Helical" evidence="8">
    <location>
        <begin position="12"/>
        <end position="29"/>
    </location>
</feature>
<keyword evidence="11" id="KW-1185">Reference proteome</keyword>
<evidence type="ECO:0000256" key="5">
    <source>
        <dbReference type="ARBA" id="ARBA00022692"/>
    </source>
</evidence>
<keyword evidence="7 8" id="KW-0472">Membrane</keyword>
<feature type="transmembrane region" description="Helical" evidence="8">
    <location>
        <begin position="184"/>
        <end position="206"/>
    </location>
</feature>
<dbReference type="PROSITE" id="PS01307">
    <property type="entry name" value="MOTA"/>
    <property type="match status" value="1"/>
</dbReference>